<dbReference type="InterPro" id="IPR036047">
    <property type="entry name" value="F-box-like_dom_sf"/>
</dbReference>
<dbReference type="OrthoDB" id="2823912at2759"/>
<dbReference type="SUPFAM" id="SSF81383">
    <property type="entry name" value="F-box domain"/>
    <property type="match status" value="1"/>
</dbReference>
<comment type="caution">
    <text evidence="2">The sequence shown here is derived from an EMBL/GenBank/DDBJ whole genome shotgun (WGS) entry which is preliminary data.</text>
</comment>
<dbReference type="STRING" id="39966.A0A369K802"/>
<dbReference type="InParanoid" id="A0A369K802"/>
<dbReference type="Pfam" id="PF12937">
    <property type="entry name" value="F-box-like"/>
    <property type="match status" value="1"/>
</dbReference>
<evidence type="ECO:0000313" key="3">
    <source>
        <dbReference type="Proteomes" id="UP000076154"/>
    </source>
</evidence>
<dbReference type="Proteomes" id="UP000076154">
    <property type="component" value="Unassembled WGS sequence"/>
</dbReference>
<dbReference type="PROSITE" id="PS50181">
    <property type="entry name" value="FBOX"/>
    <property type="match status" value="1"/>
</dbReference>
<feature type="domain" description="F-box" evidence="1">
    <location>
        <begin position="78"/>
        <end position="127"/>
    </location>
</feature>
<evidence type="ECO:0000259" key="1">
    <source>
        <dbReference type="PROSITE" id="PS50181"/>
    </source>
</evidence>
<dbReference type="EMBL" id="LUEZ02000021">
    <property type="protein sequence ID" value="RDB27016.1"/>
    <property type="molecule type" value="Genomic_DNA"/>
</dbReference>
<keyword evidence="3" id="KW-1185">Reference proteome</keyword>
<dbReference type="AlphaFoldDB" id="A0A369K802"/>
<accession>A0A369K802</accession>
<evidence type="ECO:0000313" key="2">
    <source>
        <dbReference type="EMBL" id="RDB27016.1"/>
    </source>
</evidence>
<dbReference type="CDD" id="cd09917">
    <property type="entry name" value="F-box_SF"/>
    <property type="match status" value="1"/>
</dbReference>
<sequence length="728" mass="83735">MSDASPLEDRSSEIDNDNQFIQQLPFLDADDEDFDTVGARISFHENEWYSAHRCWGLMAGTVMRRERRQRAGTKFGNLQGFLDLPLDLILEVFGHLHPLDVYHLSQTAKALRNIVLARNARSLWKTVYERHPDVPQCPPHMSEPAWTTLIFISTVCEVVSSQIKVTITLHILHLSVHRSVESISYVLKNPPEGSDPAPFANDHIVWTFLPFSCQRGDYLPWTVSTEDQEHWYNSRDVEAMANTVARFEQDIVEGRPGAEEDFERFKDSTKEALALWHTDECIIWSNKALEDASDEHEDRSQDILHRMNERLEDLGYSDKDIFEYDLHGVPKTENVRRLTRRAWRAIRPRLEAQVTARHDERLRAEHEAFMAGRKKIIEHAYHEYKKTLQPSTWKQFPHHTELFAYDEFSDLLNLPSDFDLTVPMCSGAFEKLPGYLVQRRERQLLELVGMLPDTDISADDSLATMAHLALCTSIFTCIGCAASGDADRNHAFGWEDVSAHNWCPRDDVSPGRWLFSAVGSRVAASLARFLDLDPRQTSTTDMDQIDARFLCAKCPMEPYRGVYGRKVFTWRECVIHAIQMQSGAAHHTHSWHLLTPVTTAWIKRHEDIHPSPVEKAWSCNHCSLHVGDFVTRKDAQCHVKNIHSVNIAIENIDFFYHNTPTHEPRRPVGLAQHPSAEYRCGRCPDLGFRLFIRERLDQHLLDKHGIENPVDDEDVVKVPHILKTSTPE</sequence>
<dbReference type="InterPro" id="IPR001810">
    <property type="entry name" value="F-box_dom"/>
</dbReference>
<name>A0A369K802_HYPMA</name>
<protein>
    <recommendedName>
        <fullName evidence="1">F-box domain-containing protein</fullName>
    </recommendedName>
</protein>
<gene>
    <name evidence="2" type="ORF">Hypma_005172</name>
</gene>
<proteinExistence type="predicted"/>
<organism evidence="2 3">
    <name type="scientific">Hypsizygus marmoreus</name>
    <name type="common">White beech mushroom</name>
    <name type="synonym">Agaricus marmoreus</name>
    <dbReference type="NCBI Taxonomy" id="39966"/>
    <lineage>
        <taxon>Eukaryota</taxon>
        <taxon>Fungi</taxon>
        <taxon>Dikarya</taxon>
        <taxon>Basidiomycota</taxon>
        <taxon>Agaricomycotina</taxon>
        <taxon>Agaricomycetes</taxon>
        <taxon>Agaricomycetidae</taxon>
        <taxon>Agaricales</taxon>
        <taxon>Tricholomatineae</taxon>
        <taxon>Lyophyllaceae</taxon>
        <taxon>Hypsizygus</taxon>
    </lineage>
</organism>
<reference evidence="2" key="1">
    <citation type="submission" date="2018-04" db="EMBL/GenBank/DDBJ databases">
        <title>Whole genome sequencing of Hypsizygus marmoreus.</title>
        <authorList>
            <person name="Choi I.-G."/>
            <person name="Min B."/>
            <person name="Kim J.-G."/>
            <person name="Kim S."/>
            <person name="Oh Y.-L."/>
            <person name="Kong W.-S."/>
            <person name="Park H."/>
            <person name="Jeong J."/>
            <person name="Song E.-S."/>
        </authorList>
    </citation>
    <scope>NUCLEOTIDE SEQUENCE [LARGE SCALE GENOMIC DNA]</scope>
    <source>
        <strain evidence="2">51987-8</strain>
    </source>
</reference>